<accession>A0A0B7BWN8</accession>
<dbReference type="GO" id="GO:0043235">
    <property type="term" value="C:receptor complex"/>
    <property type="evidence" value="ECO:0007669"/>
    <property type="project" value="TreeGrafter"/>
</dbReference>
<dbReference type="Pfam" id="PF00057">
    <property type="entry name" value="Ldl_recept_a"/>
    <property type="match status" value="1"/>
</dbReference>
<dbReference type="EMBL" id="HACG01050754">
    <property type="protein sequence ID" value="CEK97619.1"/>
    <property type="molecule type" value="Transcribed_RNA"/>
</dbReference>
<evidence type="ECO:0000256" key="5">
    <source>
        <dbReference type="ARBA" id="ARBA00022737"/>
    </source>
</evidence>
<dbReference type="PANTHER" id="PTHR22722">
    <property type="entry name" value="LOW-DENSITY LIPOPROTEIN RECEPTOR-RELATED PROTEIN 2-RELATED"/>
    <property type="match status" value="1"/>
</dbReference>
<dbReference type="PROSITE" id="PS50026">
    <property type="entry name" value="EGF_3"/>
    <property type="match status" value="1"/>
</dbReference>
<dbReference type="SUPFAM" id="SSF57424">
    <property type="entry name" value="LDL receptor-like module"/>
    <property type="match status" value="1"/>
</dbReference>
<dbReference type="PROSITE" id="PS50068">
    <property type="entry name" value="LDLRA_2"/>
    <property type="match status" value="1"/>
</dbReference>
<dbReference type="SMART" id="SM00179">
    <property type="entry name" value="EGF_CA"/>
    <property type="match status" value="1"/>
</dbReference>
<evidence type="ECO:0000313" key="13">
    <source>
        <dbReference type="EMBL" id="CEK97619.1"/>
    </source>
</evidence>
<name>A0A0B7BWN8_9EUPU</name>
<feature type="disulfide bond" evidence="11">
    <location>
        <begin position="87"/>
        <end position="97"/>
    </location>
</feature>
<keyword evidence="8 11" id="KW-1015">Disulfide bond</keyword>
<keyword evidence="3" id="KW-0254">Endocytosis</keyword>
<dbReference type="InterPro" id="IPR000742">
    <property type="entry name" value="EGF"/>
</dbReference>
<comment type="caution">
    <text evidence="11">Lacks conserved residue(s) required for the propagation of feature annotation.</text>
</comment>
<evidence type="ECO:0000256" key="3">
    <source>
        <dbReference type="ARBA" id="ARBA00022583"/>
    </source>
</evidence>
<evidence type="ECO:0000256" key="4">
    <source>
        <dbReference type="ARBA" id="ARBA00022692"/>
    </source>
</evidence>
<proteinExistence type="predicted"/>
<keyword evidence="4" id="KW-0812">Transmembrane</keyword>
<protein>
    <recommendedName>
        <fullName evidence="12">EGF-like domain-containing protein</fullName>
    </recommendedName>
</protein>
<feature type="non-terminal residue" evidence="13">
    <location>
        <position position="125"/>
    </location>
</feature>
<dbReference type="GO" id="GO:0006898">
    <property type="term" value="P:receptor-mediated endocytosis"/>
    <property type="evidence" value="ECO:0007669"/>
    <property type="project" value="TreeGrafter"/>
</dbReference>
<evidence type="ECO:0000256" key="6">
    <source>
        <dbReference type="ARBA" id="ARBA00022989"/>
    </source>
</evidence>
<dbReference type="GO" id="GO:0042562">
    <property type="term" value="F:hormone binding"/>
    <property type="evidence" value="ECO:0007669"/>
    <property type="project" value="TreeGrafter"/>
</dbReference>
<dbReference type="SMART" id="SM00181">
    <property type="entry name" value="EGF"/>
    <property type="match status" value="2"/>
</dbReference>
<dbReference type="FunFam" id="2.10.25.10:FF:000009">
    <property type="entry name" value="Low-density lipoprotein receptor isoform 1"/>
    <property type="match status" value="1"/>
</dbReference>
<dbReference type="Gene3D" id="2.10.25.10">
    <property type="entry name" value="Laminin"/>
    <property type="match status" value="2"/>
</dbReference>
<dbReference type="SUPFAM" id="SSF57196">
    <property type="entry name" value="EGF/Laminin"/>
    <property type="match status" value="2"/>
</dbReference>
<dbReference type="AlphaFoldDB" id="A0A0B7BWN8"/>
<organism evidence="13">
    <name type="scientific">Arion vulgaris</name>
    <dbReference type="NCBI Taxonomy" id="1028688"/>
    <lineage>
        <taxon>Eukaryota</taxon>
        <taxon>Metazoa</taxon>
        <taxon>Spiralia</taxon>
        <taxon>Lophotrochozoa</taxon>
        <taxon>Mollusca</taxon>
        <taxon>Gastropoda</taxon>
        <taxon>Heterobranchia</taxon>
        <taxon>Euthyneura</taxon>
        <taxon>Panpulmonata</taxon>
        <taxon>Eupulmonata</taxon>
        <taxon>Stylommatophora</taxon>
        <taxon>Helicina</taxon>
        <taxon>Arionoidea</taxon>
        <taxon>Arionidae</taxon>
        <taxon>Arion</taxon>
    </lineage>
</organism>
<keyword evidence="6" id="KW-1133">Transmembrane helix</keyword>
<evidence type="ECO:0000256" key="10">
    <source>
        <dbReference type="ARBA" id="ARBA00023180"/>
    </source>
</evidence>
<feature type="non-terminal residue" evidence="13">
    <location>
        <position position="1"/>
    </location>
</feature>
<evidence type="ECO:0000256" key="1">
    <source>
        <dbReference type="ARBA" id="ARBA00004479"/>
    </source>
</evidence>
<keyword evidence="2 11" id="KW-0245">EGF-like domain</keyword>
<dbReference type="PROSITE" id="PS00010">
    <property type="entry name" value="ASX_HYDROXYL"/>
    <property type="match status" value="1"/>
</dbReference>
<evidence type="ECO:0000256" key="11">
    <source>
        <dbReference type="PROSITE-ProRule" id="PRU00076"/>
    </source>
</evidence>
<dbReference type="InterPro" id="IPR000152">
    <property type="entry name" value="EGF-type_Asp/Asn_hydroxyl_site"/>
</dbReference>
<evidence type="ECO:0000259" key="12">
    <source>
        <dbReference type="PROSITE" id="PS50026"/>
    </source>
</evidence>
<dbReference type="PANTHER" id="PTHR22722:SF14">
    <property type="entry name" value="MEGALIN, ISOFORM A"/>
    <property type="match status" value="1"/>
</dbReference>
<keyword evidence="10" id="KW-0325">Glycoprotein</keyword>
<keyword evidence="5" id="KW-0677">Repeat</keyword>
<gene>
    <name evidence="13" type="primary">ORF216390</name>
</gene>
<dbReference type="PROSITE" id="PS01209">
    <property type="entry name" value="LDLRA_1"/>
    <property type="match status" value="1"/>
</dbReference>
<keyword evidence="7" id="KW-0472">Membrane</keyword>
<dbReference type="InterPro" id="IPR036055">
    <property type="entry name" value="LDL_receptor-like_sf"/>
</dbReference>
<dbReference type="Gene3D" id="4.10.400.10">
    <property type="entry name" value="Low-density Lipoprotein Receptor"/>
    <property type="match status" value="1"/>
</dbReference>
<dbReference type="InterPro" id="IPR018097">
    <property type="entry name" value="EGF_Ca-bd_CS"/>
</dbReference>
<sequence length="125" mass="13534">IEYKCGDKCISYMKTCDGVNDCDNGEDEGLELDCLRKSNKTCSINNGGCSQKCISSSSTEPSLRCECNIGFSFVFGSISDCEDINECAHSGICSQKCINTKGSYKCDCETGYTLTNHHSCKANEG</sequence>
<dbReference type="InterPro" id="IPR051221">
    <property type="entry name" value="LDLR-related"/>
</dbReference>
<dbReference type="GO" id="GO:0005509">
    <property type="term" value="F:calcium ion binding"/>
    <property type="evidence" value="ECO:0007669"/>
    <property type="project" value="InterPro"/>
</dbReference>
<dbReference type="Pfam" id="PF07645">
    <property type="entry name" value="EGF_CA"/>
    <property type="match status" value="1"/>
</dbReference>
<dbReference type="PROSITE" id="PS01187">
    <property type="entry name" value="EGF_CA"/>
    <property type="match status" value="1"/>
</dbReference>
<dbReference type="InterPro" id="IPR023415">
    <property type="entry name" value="LDLR_class-A_CS"/>
</dbReference>
<dbReference type="GO" id="GO:0016324">
    <property type="term" value="C:apical plasma membrane"/>
    <property type="evidence" value="ECO:0007669"/>
    <property type="project" value="TreeGrafter"/>
</dbReference>
<feature type="domain" description="EGF-like" evidence="12">
    <location>
        <begin position="83"/>
        <end position="118"/>
    </location>
</feature>
<reference evidence="13" key="1">
    <citation type="submission" date="2014-12" db="EMBL/GenBank/DDBJ databases">
        <title>Insight into the proteome of Arion vulgaris.</title>
        <authorList>
            <person name="Aradska J."/>
            <person name="Bulat T."/>
            <person name="Smidak R."/>
            <person name="Sarate P."/>
            <person name="Gangsoo J."/>
            <person name="Sialana F."/>
            <person name="Bilban M."/>
            <person name="Lubec G."/>
        </authorList>
    </citation>
    <scope>NUCLEOTIDE SEQUENCE</scope>
    <source>
        <tissue evidence="13">Skin</tissue>
    </source>
</reference>
<keyword evidence="9" id="KW-0675">Receptor</keyword>
<dbReference type="InterPro" id="IPR002172">
    <property type="entry name" value="LDrepeatLR_classA_rpt"/>
</dbReference>
<dbReference type="CDD" id="cd00054">
    <property type="entry name" value="EGF_CA"/>
    <property type="match status" value="1"/>
</dbReference>
<evidence type="ECO:0000256" key="8">
    <source>
        <dbReference type="ARBA" id="ARBA00023157"/>
    </source>
</evidence>
<evidence type="ECO:0000256" key="7">
    <source>
        <dbReference type="ARBA" id="ARBA00023136"/>
    </source>
</evidence>
<dbReference type="InterPro" id="IPR001881">
    <property type="entry name" value="EGF-like_Ca-bd_dom"/>
</dbReference>
<evidence type="ECO:0000256" key="2">
    <source>
        <dbReference type="ARBA" id="ARBA00022536"/>
    </source>
</evidence>
<comment type="subcellular location">
    <subcellularLocation>
        <location evidence="1">Membrane</location>
        <topology evidence="1">Single-pass type I membrane protein</topology>
    </subcellularLocation>
</comment>
<dbReference type="InterPro" id="IPR049883">
    <property type="entry name" value="NOTCH1_EGF-like"/>
</dbReference>
<evidence type="ECO:0000256" key="9">
    <source>
        <dbReference type="ARBA" id="ARBA00023170"/>
    </source>
</evidence>